<organism evidence="1 2">
    <name type="scientific">Nocardia aurantia</name>
    <dbReference type="NCBI Taxonomy" id="2585199"/>
    <lineage>
        <taxon>Bacteria</taxon>
        <taxon>Bacillati</taxon>
        <taxon>Actinomycetota</taxon>
        <taxon>Actinomycetes</taxon>
        <taxon>Mycobacteriales</taxon>
        <taxon>Nocardiaceae</taxon>
        <taxon>Nocardia</taxon>
    </lineage>
</organism>
<sequence>MRRGKPLSEARREVLDTVFHAGNDFTTVSRVMPELTEMDIRRL</sequence>
<name>A0A7K0DS82_9NOCA</name>
<evidence type="ECO:0000313" key="1">
    <source>
        <dbReference type="EMBL" id="MQY27684.1"/>
    </source>
</evidence>
<dbReference type="Proteomes" id="UP000431401">
    <property type="component" value="Unassembled WGS sequence"/>
</dbReference>
<accession>A0A7K0DS82</accession>
<gene>
    <name evidence="1" type="ORF">NRB56_32670</name>
</gene>
<reference evidence="1 2" key="1">
    <citation type="submission" date="2019-10" db="EMBL/GenBank/DDBJ databases">
        <title>Nocardia macrotermitis sp. nov. and Nocardia aurantia sp. nov., isolated from the gut of fungus growing-termite Macrotermes natalensis.</title>
        <authorList>
            <person name="Benndorf R."/>
            <person name="Schwitalla J."/>
            <person name="Martin K."/>
            <person name="De Beer W."/>
            <person name="Kaster A.-K."/>
            <person name="Vollmers J."/>
            <person name="Poulsen M."/>
            <person name="Beemelmanns C."/>
        </authorList>
    </citation>
    <scope>NUCLEOTIDE SEQUENCE [LARGE SCALE GENOMIC DNA]</scope>
    <source>
        <strain evidence="1 2">RB56</strain>
    </source>
</reference>
<evidence type="ECO:0000313" key="2">
    <source>
        <dbReference type="Proteomes" id="UP000431401"/>
    </source>
</evidence>
<proteinExistence type="predicted"/>
<comment type="caution">
    <text evidence="1">The sequence shown here is derived from an EMBL/GenBank/DDBJ whole genome shotgun (WGS) entry which is preliminary data.</text>
</comment>
<keyword evidence="2" id="KW-1185">Reference proteome</keyword>
<dbReference type="EMBL" id="WEGI01000006">
    <property type="protein sequence ID" value="MQY27684.1"/>
    <property type="molecule type" value="Genomic_DNA"/>
</dbReference>
<dbReference type="AlphaFoldDB" id="A0A7K0DS82"/>
<protein>
    <submittedName>
        <fullName evidence="1">Uncharacterized protein</fullName>
    </submittedName>
</protein>